<evidence type="ECO:0000313" key="2">
    <source>
        <dbReference type="Proteomes" id="UP000035067"/>
    </source>
</evidence>
<comment type="caution">
    <text evidence="1">The sequence shown here is derived from an EMBL/GenBank/DDBJ whole genome shotgun (WGS) entry which is preliminary data.</text>
</comment>
<organism evidence="1 2">
    <name type="scientific">Candidatus Synechococcus spongiarum SP3</name>
    <dbReference type="NCBI Taxonomy" id="1604020"/>
    <lineage>
        <taxon>Bacteria</taxon>
        <taxon>Bacillati</taxon>
        <taxon>Cyanobacteriota</taxon>
        <taxon>Cyanophyceae</taxon>
        <taxon>Synechococcales</taxon>
        <taxon>Synechococcaceae</taxon>
        <taxon>Synechococcus</taxon>
    </lineage>
</organism>
<sequence>MDQGIERWIKTECGRAKYAQLSQRRGVLARLRLAWFVAIAVLRDVVLSPVSTTIRNWFRAA</sequence>
<reference evidence="1 2" key="1">
    <citation type="submission" date="2015-01" db="EMBL/GenBank/DDBJ databases">
        <title>Lifestyle Evolution in Cyanobacterial Symbionts of Sponges.</title>
        <authorList>
            <person name="Burgsdorf I."/>
            <person name="Slaby B.M."/>
            <person name="Handley K.M."/>
            <person name="Haber M."/>
            <person name="Blom J."/>
            <person name="Marshall C.W."/>
            <person name="Gilbert J.A."/>
            <person name="Hentschel U."/>
            <person name="Steindler L."/>
        </authorList>
    </citation>
    <scope>NUCLEOTIDE SEQUENCE [LARGE SCALE GENOMIC DNA]</scope>
    <source>
        <strain evidence="1">SP3</strain>
    </source>
</reference>
<accession>A0A0G2J4L3</accession>
<name>A0A0G2J4L3_9SYNE</name>
<dbReference type="EMBL" id="JXQG01000039">
    <property type="protein sequence ID" value="KKZ11821.1"/>
    <property type="molecule type" value="Genomic_DNA"/>
</dbReference>
<dbReference type="PATRIC" id="fig|1604020.3.peg.1154"/>
<dbReference type="AlphaFoldDB" id="A0A0G2J4L3"/>
<protein>
    <submittedName>
        <fullName evidence="1">Uncharacterized protein</fullName>
    </submittedName>
</protein>
<gene>
    <name evidence="1" type="ORF">TE42_06840</name>
</gene>
<evidence type="ECO:0000313" key="1">
    <source>
        <dbReference type="EMBL" id="KKZ11821.1"/>
    </source>
</evidence>
<dbReference type="Proteomes" id="UP000035067">
    <property type="component" value="Unassembled WGS sequence"/>
</dbReference>
<proteinExistence type="predicted"/>